<accession>A0A562T2C9</accession>
<protein>
    <submittedName>
        <fullName evidence="1">Uncharacterized protein</fullName>
    </submittedName>
</protein>
<reference evidence="1 2" key="1">
    <citation type="journal article" date="2013" name="Stand. Genomic Sci.">
        <title>Genomic Encyclopedia of Type Strains, Phase I: The one thousand microbial genomes (KMG-I) project.</title>
        <authorList>
            <person name="Kyrpides N.C."/>
            <person name="Woyke T."/>
            <person name="Eisen J.A."/>
            <person name="Garrity G."/>
            <person name="Lilburn T.G."/>
            <person name="Beck B.J."/>
            <person name="Whitman W.B."/>
            <person name="Hugenholtz P."/>
            <person name="Klenk H.P."/>
        </authorList>
    </citation>
    <scope>NUCLEOTIDE SEQUENCE [LARGE SCALE GENOMIC DNA]</scope>
    <source>
        <strain evidence="1 2">DSM 13484</strain>
    </source>
</reference>
<keyword evidence="2" id="KW-1185">Reference proteome</keyword>
<gene>
    <name evidence="1" type="ORF">LX66_1888</name>
</gene>
<dbReference type="Proteomes" id="UP000316778">
    <property type="component" value="Unassembled WGS sequence"/>
</dbReference>
<dbReference type="RefSeq" id="WP_145712275.1">
    <property type="nucleotide sequence ID" value="NZ_BAAAFY010000001.1"/>
</dbReference>
<name>A0A562T2C9_CHIJA</name>
<organism evidence="1 2">
    <name type="scientific">Chitinophaga japonensis</name>
    <name type="common">Flexibacter japonensis</name>
    <dbReference type="NCBI Taxonomy" id="104662"/>
    <lineage>
        <taxon>Bacteria</taxon>
        <taxon>Pseudomonadati</taxon>
        <taxon>Bacteroidota</taxon>
        <taxon>Chitinophagia</taxon>
        <taxon>Chitinophagales</taxon>
        <taxon>Chitinophagaceae</taxon>
        <taxon>Chitinophaga</taxon>
    </lineage>
</organism>
<comment type="caution">
    <text evidence="1">The sequence shown here is derived from an EMBL/GenBank/DDBJ whole genome shotgun (WGS) entry which is preliminary data.</text>
</comment>
<dbReference type="OrthoDB" id="798805at2"/>
<dbReference type="AlphaFoldDB" id="A0A562T2C9"/>
<dbReference type="EMBL" id="VLLG01000003">
    <property type="protein sequence ID" value="TWI87817.1"/>
    <property type="molecule type" value="Genomic_DNA"/>
</dbReference>
<sequence length="159" mass="19047">MKKGYKYAPETLLRIRRMRKARRLYRQQPVFAYSIMSAEFQGYSHEEFWNDLRRRTPPKKRKGKSGLRRYGRYGEMCRLLDRYRQTGNVADALKAQKLRNRITQPYRLQVRIGKLLKEYLLSPLIPVNSVKELTCSLHGCKDYAEADNKINEFLKYKSY</sequence>
<evidence type="ECO:0000313" key="1">
    <source>
        <dbReference type="EMBL" id="TWI87817.1"/>
    </source>
</evidence>
<evidence type="ECO:0000313" key="2">
    <source>
        <dbReference type="Proteomes" id="UP000316778"/>
    </source>
</evidence>
<proteinExistence type="predicted"/>